<keyword evidence="2" id="KW-0349">Heme</keyword>
<dbReference type="Gene3D" id="1.10.630.10">
    <property type="entry name" value="Cytochrome P450"/>
    <property type="match status" value="1"/>
</dbReference>
<dbReference type="SUPFAM" id="SSF48264">
    <property type="entry name" value="Cytochrome P450"/>
    <property type="match status" value="1"/>
</dbReference>
<dbReference type="InterPro" id="IPR036396">
    <property type="entry name" value="Cyt_P450_sf"/>
</dbReference>
<keyword evidence="2" id="KW-0560">Oxidoreductase</keyword>
<dbReference type="PROSITE" id="PS00086">
    <property type="entry name" value="CYTOCHROME_P450"/>
    <property type="match status" value="1"/>
</dbReference>
<keyword evidence="4" id="KW-1185">Reference proteome</keyword>
<evidence type="ECO:0000313" key="4">
    <source>
        <dbReference type="Proteomes" id="UP001501222"/>
    </source>
</evidence>
<keyword evidence="2" id="KW-0503">Monooxygenase</keyword>
<dbReference type="PRINTS" id="PR00385">
    <property type="entry name" value="P450"/>
</dbReference>
<dbReference type="Pfam" id="PF00067">
    <property type="entry name" value="p450"/>
    <property type="match status" value="1"/>
</dbReference>
<gene>
    <name evidence="3" type="ORF">GCM10022235_70110</name>
</gene>
<dbReference type="InterPro" id="IPR001128">
    <property type="entry name" value="Cyt_P450"/>
</dbReference>
<dbReference type="PANTHER" id="PTHR46696:SF4">
    <property type="entry name" value="BIOTIN BIOSYNTHESIS CYTOCHROME P450"/>
    <property type="match status" value="1"/>
</dbReference>
<keyword evidence="2" id="KW-0479">Metal-binding</keyword>
<dbReference type="InterPro" id="IPR017972">
    <property type="entry name" value="Cyt_P450_CS"/>
</dbReference>
<keyword evidence="2" id="KW-0408">Iron</keyword>
<dbReference type="InterPro" id="IPR002397">
    <property type="entry name" value="Cyt_P450_B"/>
</dbReference>
<proteinExistence type="inferred from homology"/>
<dbReference type="EMBL" id="BAABAA010000013">
    <property type="protein sequence ID" value="GAA3588953.1"/>
    <property type="molecule type" value="Genomic_DNA"/>
</dbReference>
<protein>
    <submittedName>
        <fullName evidence="3">Cytochrome P450</fullName>
    </submittedName>
</protein>
<comment type="similarity">
    <text evidence="1 2">Belongs to the cytochrome P450 family.</text>
</comment>
<reference evidence="4" key="1">
    <citation type="journal article" date="2019" name="Int. J. Syst. Evol. Microbiol.">
        <title>The Global Catalogue of Microorganisms (GCM) 10K type strain sequencing project: providing services to taxonomists for standard genome sequencing and annotation.</title>
        <authorList>
            <consortium name="The Broad Institute Genomics Platform"/>
            <consortium name="The Broad Institute Genome Sequencing Center for Infectious Disease"/>
            <person name="Wu L."/>
            <person name="Ma J."/>
        </authorList>
    </citation>
    <scope>NUCLEOTIDE SEQUENCE [LARGE SCALE GENOMIC DNA]</scope>
    <source>
        <strain evidence="4">JCM 16928</strain>
    </source>
</reference>
<name>A0ABP6YRM2_9ACTN</name>
<organism evidence="3 4">
    <name type="scientific">Kribbella ginsengisoli</name>
    <dbReference type="NCBI Taxonomy" id="363865"/>
    <lineage>
        <taxon>Bacteria</taxon>
        <taxon>Bacillati</taxon>
        <taxon>Actinomycetota</taxon>
        <taxon>Actinomycetes</taxon>
        <taxon>Propionibacteriales</taxon>
        <taxon>Kribbellaceae</taxon>
        <taxon>Kribbella</taxon>
    </lineage>
</organism>
<sequence>MHSPDLTDPDTYSAGVPHDVFRWLRENDPVSHRGAGHWAVTRYDHVSTVLREPAIFSSWLGGVLPDDLPVEFLAKLRENMLNRDPPEHTAMRRLVTHAFSPQRLARLDSKMAVHARILVERVRDRGHCDFATEIAGQMPLFVICEILGVPLSDREMLYSRTARMFGSEFSDRADAQRDAIAAAEELRDYATELRQAKRARPADDLVSDLLHADLDGRRLEHSEFQAFFMLLFNAGADTTRSLLCFGLDLLLDRPDVLDRARSKPCMLPRVIEEILRFEPPVIQFRRTVARDTTLGGRKLAAGDKVLVYFPSANRDASVFANPDQFDVDRAPNRHLAFGHGVHFCLGARLARLECEHVLRQLIARLGSIERDRPMVTARTAFIRSVQNQEIRFSDRPA</sequence>
<dbReference type="PANTHER" id="PTHR46696">
    <property type="entry name" value="P450, PUTATIVE (EUROFUNG)-RELATED"/>
    <property type="match status" value="1"/>
</dbReference>
<dbReference type="PRINTS" id="PR00359">
    <property type="entry name" value="BP450"/>
</dbReference>
<evidence type="ECO:0000256" key="1">
    <source>
        <dbReference type="ARBA" id="ARBA00010617"/>
    </source>
</evidence>
<accession>A0ABP6YRM2</accession>
<evidence type="ECO:0000256" key="2">
    <source>
        <dbReference type="RuleBase" id="RU000461"/>
    </source>
</evidence>
<comment type="caution">
    <text evidence="3">The sequence shown here is derived from an EMBL/GenBank/DDBJ whole genome shotgun (WGS) entry which is preliminary data.</text>
</comment>
<evidence type="ECO:0000313" key="3">
    <source>
        <dbReference type="EMBL" id="GAA3588953.1"/>
    </source>
</evidence>
<dbReference type="Proteomes" id="UP001501222">
    <property type="component" value="Unassembled WGS sequence"/>
</dbReference>